<comment type="caution">
    <text evidence="5">The sequence shown here is derived from an EMBL/GenBank/DDBJ whole genome shotgun (WGS) entry which is preliminary data.</text>
</comment>
<dbReference type="Proteomes" id="UP000219329">
    <property type="component" value="Unassembled WGS sequence"/>
</dbReference>
<dbReference type="SMART" id="SM00382">
    <property type="entry name" value="AAA"/>
    <property type="match status" value="1"/>
</dbReference>
<evidence type="ECO:0000259" key="4">
    <source>
        <dbReference type="PROSITE" id="PS50893"/>
    </source>
</evidence>
<keyword evidence="2" id="KW-0547">Nucleotide-binding</keyword>
<dbReference type="SUPFAM" id="SSF52540">
    <property type="entry name" value="P-loop containing nucleoside triphosphate hydrolases"/>
    <property type="match status" value="1"/>
</dbReference>
<sequence length="312" mass="34207">MNAVTEPILSIQNLNKTFADGFQALKNINLEIQKGEIIALLGPNGAGKTTLISAICGIVQANSGTVTVAGYDIARDYRKTRSIIGLVPQELSTDSFETVWNTLVFSRGLFGKKANSAHIEKVLKALSLWDKKDNMLMTLSGGMKRRVLIAKALSHEPAVLFLDEPTAGVDVSLRKDMWKIVQELKNDGVTIILTTHYIEEAEEIADRVGVINAGEIILVEDKTELMSKLGKKQVSLDLCDPLATIPKSLAGYSLELSENKDQLTYTFDSLGDRTGITSLLDDLKAADIYFRDLNTIQSSLEDIFVNLVEESS</sequence>
<dbReference type="Gene3D" id="3.40.50.300">
    <property type="entry name" value="P-loop containing nucleotide triphosphate hydrolases"/>
    <property type="match status" value="1"/>
</dbReference>
<dbReference type="InterPro" id="IPR017871">
    <property type="entry name" value="ABC_transporter-like_CS"/>
</dbReference>
<proteinExistence type="predicted"/>
<evidence type="ECO:0000256" key="2">
    <source>
        <dbReference type="ARBA" id="ARBA00022741"/>
    </source>
</evidence>
<name>A0A2A5WF52_9GAMM</name>
<dbReference type="PANTHER" id="PTHR42711:SF10">
    <property type="entry name" value="ABC TRANSPORTER ATP-BINDING PROTEIN"/>
    <property type="match status" value="1"/>
</dbReference>
<dbReference type="InterPro" id="IPR003593">
    <property type="entry name" value="AAA+_ATPase"/>
</dbReference>
<evidence type="ECO:0000313" key="5">
    <source>
        <dbReference type="EMBL" id="PDH35021.1"/>
    </source>
</evidence>
<dbReference type="PROSITE" id="PS00211">
    <property type="entry name" value="ABC_TRANSPORTER_1"/>
    <property type="match status" value="1"/>
</dbReference>
<dbReference type="InterPro" id="IPR027417">
    <property type="entry name" value="P-loop_NTPase"/>
</dbReference>
<feature type="domain" description="ABC transporter" evidence="4">
    <location>
        <begin position="9"/>
        <end position="238"/>
    </location>
</feature>
<accession>A0A2A5WF52</accession>
<keyword evidence="1" id="KW-0813">Transport</keyword>
<dbReference type="GO" id="GO:0016887">
    <property type="term" value="F:ATP hydrolysis activity"/>
    <property type="evidence" value="ECO:0007669"/>
    <property type="project" value="InterPro"/>
</dbReference>
<gene>
    <name evidence="5" type="ORF">CNF02_03055</name>
</gene>
<evidence type="ECO:0000256" key="3">
    <source>
        <dbReference type="ARBA" id="ARBA00022840"/>
    </source>
</evidence>
<dbReference type="AlphaFoldDB" id="A0A2A5WF52"/>
<organism evidence="5 6">
    <name type="scientific">OM182 bacterium MED-G28</name>
    <dbReference type="NCBI Taxonomy" id="1986256"/>
    <lineage>
        <taxon>Bacteria</taxon>
        <taxon>Pseudomonadati</taxon>
        <taxon>Pseudomonadota</taxon>
        <taxon>Gammaproteobacteria</taxon>
        <taxon>OMG group</taxon>
        <taxon>OM182 clade</taxon>
    </lineage>
</organism>
<keyword evidence="3 5" id="KW-0067">ATP-binding</keyword>
<dbReference type="PROSITE" id="PS50893">
    <property type="entry name" value="ABC_TRANSPORTER_2"/>
    <property type="match status" value="1"/>
</dbReference>
<dbReference type="EMBL" id="NTJZ01000002">
    <property type="protein sequence ID" value="PDH35021.1"/>
    <property type="molecule type" value="Genomic_DNA"/>
</dbReference>
<reference evidence="5 6" key="1">
    <citation type="submission" date="2017-08" db="EMBL/GenBank/DDBJ databases">
        <title>Fine stratification of microbial communities through a metagenomic profile of the photic zone.</title>
        <authorList>
            <person name="Haro-Moreno J.M."/>
            <person name="Lopez-Perez M."/>
            <person name="De La Torre J."/>
            <person name="Picazo A."/>
            <person name="Camacho A."/>
            <person name="Rodriguez-Valera F."/>
        </authorList>
    </citation>
    <scope>NUCLEOTIDE SEQUENCE [LARGE SCALE GENOMIC DNA]</scope>
    <source>
        <strain evidence="5">MED-G28</strain>
    </source>
</reference>
<evidence type="ECO:0000256" key="1">
    <source>
        <dbReference type="ARBA" id="ARBA00022448"/>
    </source>
</evidence>
<dbReference type="GO" id="GO:0005524">
    <property type="term" value="F:ATP binding"/>
    <property type="evidence" value="ECO:0007669"/>
    <property type="project" value="UniProtKB-KW"/>
</dbReference>
<protein>
    <submittedName>
        <fullName evidence="5">Multidrug ABC transporter ATP-binding protein</fullName>
    </submittedName>
</protein>
<dbReference type="InterPro" id="IPR050763">
    <property type="entry name" value="ABC_transporter_ATP-binding"/>
</dbReference>
<dbReference type="Pfam" id="PF00005">
    <property type="entry name" value="ABC_tran"/>
    <property type="match status" value="1"/>
</dbReference>
<dbReference type="PANTHER" id="PTHR42711">
    <property type="entry name" value="ABC TRANSPORTER ATP-BINDING PROTEIN"/>
    <property type="match status" value="1"/>
</dbReference>
<evidence type="ECO:0000313" key="6">
    <source>
        <dbReference type="Proteomes" id="UP000219329"/>
    </source>
</evidence>
<dbReference type="InterPro" id="IPR003439">
    <property type="entry name" value="ABC_transporter-like_ATP-bd"/>
</dbReference>